<sequence>MPRVAAVDFPSRSTHDRLQKAVQKHDAHRAMGFWHSALSATKGLFSPPPPRVGSDDAAHAQANLSVPPLESRRKQLRKATSTPSLKVGQSVHGTVHPALPVFPANNSLNASPRKFPSSGFGSNNLKPISKLKISSPSPPQPLANLSSVHPKFIYPISPIPSPVGLCFPPNGKIPQDSSPTLPINSAISENTSSTDNCRQNESGPVRRRTKSAPGVKFTKRALSSYFPGLSPSQGSEDSEFSSPIIIDIASPSIASPGSTFLPSPPLEGPKVTSEYFSSPTSVPQLASPRSFTSVKRKPVPRHLYSESLDVSIPRTPLLTPTPGTPDEFDATLTPKGNTPKSLNTPLLPPSEVILKSCTRNKNINCDLLPIGEGRAIKTRHRRSVSANGYGKLLGHHSNDRQAIPWYTATTSRILTPLSIPTGEQSKFSDGLPAPPRSSFLSSTPSSSDSTSVCSSVERNGAMSPLTDDEISAIRTFLRRHATGTRARQRRRARSNQIGSEHSRNSSEEDEEFYSAASSEEDLESHPPMSISDGRDSLTSLLHPDRDIDLGGCDILIADADAETEAYHEEAETSIDITKRGTFGYYNIPMIRRSSSRLGMDGLAMYLTSNSIKESHLEIPKEWIASANAERDEDCTIRCPAASDTFAEMPPRALSLSDGSSVEYTPRMEGESHTYDDGQRTSCEPLIPRMLHSDSESDRPNSSSSDFSSCMSSTSTKFSSKPGIGLAIMPPEQFANFDKYESILGRDSPCSSSGCSEGSPSTLPYSSRREQYQKNVEIAMSNLSARFSQLQEDLSNLHREQDTTDSVRDSELGDLQRCVRVGVTSPVLKPALQIRPVLANRQNAVDQFQLPSPTDTVATYPPQTYTTQNEEHMNTSASADEGTPLRLWSQTHNDSEGDSEGTDCNFAVKSFMHLTPNESGDEGSYLKMKKRSRARLRQLFSRAALKTTSGRK</sequence>
<feature type="compositionally biased region" description="Polar residues" evidence="1">
    <location>
        <begin position="187"/>
        <end position="202"/>
    </location>
</feature>
<feature type="region of interest" description="Disordered" evidence="1">
    <location>
        <begin position="64"/>
        <end position="90"/>
    </location>
</feature>
<evidence type="ECO:0000313" key="3">
    <source>
        <dbReference type="Proteomes" id="UP000217199"/>
    </source>
</evidence>
<feature type="compositionally biased region" description="Acidic residues" evidence="1">
    <location>
        <begin position="507"/>
        <end position="522"/>
    </location>
</feature>
<dbReference type="OrthoDB" id="3263736at2759"/>
<comment type="caution">
    <text evidence="2">The sequence shown here is derived from an EMBL/GenBank/DDBJ whole genome shotgun (WGS) entry which is preliminary data.</text>
</comment>
<proteinExistence type="predicted"/>
<reference evidence="2 3" key="1">
    <citation type="journal article" date="2017" name="Mol. Ecol.">
        <title>Comparative and population genomic landscape of Phellinus noxius: A hypervariable fungus causing root rot in trees.</title>
        <authorList>
            <person name="Chung C.L."/>
            <person name="Lee T.J."/>
            <person name="Akiba M."/>
            <person name="Lee H.H."/>
            <person name="Kuo T.H."/>
            <person name="Liu D."/>
            <person name="Ke H.M."/>
            <person name="Yokoi T."/>
            <person name="Roa M.B."/>
            <person name="Lu M.J."/>
            <person name="Chang Y.Y."/>
            <person name="Ann P.J."/>
            <person name="Tsai J.N."/>
            <person name="Chen C.Y."/>
            <person name="Tzean S.S."/>
            <person name="Ota Y."/>
            <person name="Hattori T."/>
            <person name="Sahashi N."/>
            <person name="Liou R.F."/>
            <person name="Kikuchi T."/>
            <person name="Tsai I.J."/>
        </authorList>
    </citation>
    <scope>NUCLEOTIDE SEQUENCE [LARGE SCALE GENOMIC DNA]</scope>
    <source>
        <strain evidence="2 3">FFPRI411160</strain>
    </source>
</reference>
<feature type="region of interest" description="Disordered" evidence="1">
    <location>
        <begin position="187"/>
        <end position="213"/>
    </location>
</feature>
<protein>
    <submittedName>
        <fullName evidence="2">Uncharacterized protein</fullName>
    </submittedName>
</protein>
<dbReference type="InParanoid" id="A0A286UGF7"/>
<feature type="region of interest" description="Disordered" evidence="1">
    <location>
        <begin position="650"/>
        <end position="723"/>
    </location>
</feature>
<feature type="region of interest" description="Disordered" evidence="1">
    <location>
        <begin position="747"/>
        <end position="766"/>
    </location>
</feature>
<gene>
    <name evidence="2" type="ORF">PNOK_0553300</name>
</gene>
<feature type="compositionally biased region" description="Low complexity" evidence="1">
    <location>
        <begin position="699"/>
        <end position="719"/>
    </location>
</feature>
<dbReference type="AlphaFoldDB" id="A0A286UGF7"/>
<keyword evidence="3" id="KW-1185">Reference proteome</keyword>
<dbReference type="Proteomes" id="UP000217199">
    <property type="component" value="Unassembled WGS sequence"/>
</dbReference>
<accession>A0A286UGF7</accession>
<name>A0A286UGF7_9AGAM</name>
<dbReference type="EMBL" id="NBII01000005">
    <property type="protein sequence ID" value="PAV18690.1"/>
    <property type="molecule type" value="Genomic_DNA"/>
</dbReference>
<feature type="region of interest" description="Disordered" evidence="1">
    <location>
        <begin position="420"/>
        <end position="465"/>
    </location>
</feature>
<feature type="region of interest" description="Disordered" evidence="1">
    <location>
        <begin position="479"/>
        <end position="537"/>
    </location>
</feature>
<feature type="compositionally biased region" description="Low complexity" evidence="1">
    <location>
        <begin position="747"/>
        <end position="760"/>
    </location>
</feature>
<organism evidence="2 3">
    <name type="scientific">Pyrrhoderma noxium</name>
    <dbReference type="NCBI Taxonomy" id="2282107"/>
    <lineage>
        <taxon>Eukaryota</taxon>
        <taxon>Fungi</taxon>
        <taxon>Dikarya</taxon>
        <taxon>Basidiomycota</taxon>
        <taxon>Agaricomycotina</taxon>
        <taxon>Agaricomycetes</taxon>
        <taxon>Hymenochaetales</taxon>
        <taxon>Hymenochaetaceae</taxon>
        <taxon>Pyrrhoderma</taxon>
    </lineage>
</organism>
<feature type="compositionally biased region" description="Basic and acidic residues" evidence="1">
    <location>
        <begin position="665"/>
        <end position="678"/>
    </location>
</feature>
<evidence type="ECO:0000256" key="1">
    <source>
        <dbReference type="SAM" id="MobiDB-lite"/>
    </source>
</evidence>
<evidence type="ECO:0000313" key="2">
    <source>
        <dbReference type="EMBL" id="PAV18690.1"/>
    </source>
</evidence>
<feature type="compositionally biased region" description="Basic residues" evidence="1">
    <location>
        <begin position="479"/>
        <end position="493"/>
    </location>
</feature>
<feature type="compositionally biased region" description="Low complexity" evidence="1">
    <location>
        <begin position="437"/>
        <end position="455"/>
    </location>
</feature>